<dbReference type="KEGG" id="acm:AciX9_0548"/>
<dbReference type="RefSeq" id="WP_013578948.1">
    <property type="nucleotide sequence ID" value="NC_015064.1"/>
</dbReference>
<dbReference type="OrthoDB" id="122243at2"/>
<proteinExistence type="predicted"/>
<feature type="transmembrane region" description="Helical" evidence="1">
    <location>
        <begin position="15"/>
        <end position="34"/>
    </location>
</feature>
<dbReference type="AlphaFoldDB" id="E8WYM2"/>
<evidence type="ECO:0000313" key="3">
    <source>
        <dbReference type="Proteomes" id="UP000000343"/>
    </source>
</evidence>
<dbReference type="EMBL" id="CP002480">
    <property type="protein sequence ID" value="ADW67620.1"/>
    <property type="molecule type" value="Genomic_DNA"/>
</dbReference>
<dbReference type="Proteomes" id="UP000000343">
    <property type="component" value="Chromosome"/>
</dbReference>
<sequence>MQTPSNLTIWLSEQAGPLALIALLLGFVMVVLYLSARSRRVRMNEQRSGTNEDTFVNFLTAYGFDPNIARSTYRYLQDKQRVSFPIEAGDLLDEDLGLDNVDVTESVHDLLSLNYRLHQPGINHSPLVTVEDLVRFIQASPRLSEMAA</sequence>
<protein>
    <submittedName>
        <fullName evidence="2">Uncharacterized protein</fullName>
    </submittedName>
</protein>
<reference evidence="3" key="1">
    <citation type="submission" date="2011-01" db="EMBL/GenBank/DDBJ databases">
        <title>Complete sequence of chromosome of Acidobacterium sp. MP5ACTX9.</title>
        <authorList>
            <consortium name="US DOE Joint Genome Institute"/>
            <person name="Lucas S."/>
            <person name="Copeland A."/>
            <person name="Lapidus A."/>
            <person name="Cheng J.-F."/>
            <person name="Goodwin L."/>
            <person name="Pitluck S."/>
            <person name="Teshima H."/>
            <person name="Detter J.C."/>
            <person name="Han C."/>
            <person name="Tapia R."/>
            <person name="Land M."/>
            <person name="Hauser L."/>
            <person name="Kyrpides N."/>
            <person name="Ivanova N."/>
            <person name="Ovchinnikova G."/>
            <person name="Pagani I."/>
            <person name="Rawat S.R."/>
            <person name="Mannisto M."/>
            <person name="Haggblom M.M."/>
            <person name="Woyke T."/>
        </authorList>
    </citation>
    <scope>NUCLEOTIDE SEQUENCE [LARGE SCALE GENOMIC DNA]</scope>
    <source>
        <strain evidence="3">MP5ACTX9</strain>
    </source>
</reference>
<organism evidence="3">
    <name type="scientific">Granulicella tundricola (strain ATCC BAA-1859 / DSM 23138 / MP5ACTX9)</name>
    <dbReference type="NCBI Taxonomy" id="1198114"/>
    <lineage>
        <taxon>Bacteria</taxon>
        <taxon>Pseudomonadati</taxon>
        <taxon>Acidobacteriota</taxon>
        <taxon>Terriglobia</taxon>
        <taxon>Terriglobales</taxon>
        <taxon>Acidobacteriaceae</taxon>
        <taxon>Granulicella</taxon>
    </lineage>
</organism>
<keyword evidence="3" id="KW-1185">Reference proteome</keyword>
<name>E8WYM2_GRATM</name>
<keyword evidence="1" id="KW-0812">Transmembrane</keyword>
<keyword evidence="1" id="KW-0472">Membrane</keyword>
<dbReference type="eggNOG" id="ENOG50349BR">
    <property type="taxonomic scope" value="Bacteria"/>
</dbReference>
<gene>
    <name evidence="2" type="ordered locus">AciX9_0548</name>
</gene>
<evidence type="ECO:0000313" key="2">
    <source>
        <dbReference type="EMBL" id="ADW67620.1"/>
    </source>
</evidence>
<evidence type="ECO:0000256" key="1">
    <source>
        <dbReference type="SAM" id="Phobius"/>
    </source>
</evidence>
<dbReference type="STRING" id="1198114.AciX9_0548"/>
<accession>E8WYM2</accession>
<keyword evidence="1" id="KW-1133">Transmembrane helix</keyword>
<dbReference type="HOGENOM" id="CLU_135683_0_0_0"/>
<dbReference type="PaxDb" id="1198114-AciX9_0548"/>